<reference evidence="9 10" key="1">
    <citation type="submission" date="2024-02" db="EMBL/GenBank/DDBJ databases">
        <authorList>
            <person name="Daric V."/>
            <person name="Darras S."/>
        </authorList>
    </citation>
    <scope>NUCLEOTIDE SEQUENCE [LARGE SCALE GENOMIC DNA]</scope>
</reference>
<evidence type="ECO:0000313" key="9">
    <source>
        <dbReference type="EMBL" id="CAK8688073.1"/>
    </source>
</evidence>
<evidence type="ECO:0000256" key="1">
    <source>
        <dbReference type="ARBA" id="ARBA00010877"/>
    </source>
</evidence>
<feature type="coiled-coil region" evidence="8">
    <location>
        <begin position="521"/>
        <end position="608"/>
    </location>
</feature>
<evidence type="ECO:0000256" key="5">
    <source>
        <dbReference type="ARBA" id="ARBA00023128"/>
    </source>
</evidence>
<evidence type="ECO:0000256" key="2">
    <source>
        <dbReference type="ARBA" id="ARBA00022692"/>
    </source>
</evidence>
<evidence type="ECO:0000256" key="8">
    <source>
        <dbReference type="SAM" id="Coils"/>
    </source>
</evidence>
<evidence type="ECO:0000256" key="6">
    <source>
        <dbReference type="ARBA" id="ARBA00023136"/>
    </source>
</evidence>
<keyword evidence="2 7" id="KW-0812">Transmembrane</keyword>
<comment type="function">
    <text evidence="7">Component of the MICOS complex, a large protein complex of the mitochondrial inner membrane that plays crucial roles in the maintenance of crista junctions, inner membrane architecture, and formation of contact sites to the outer membrane.</text>
</comment>
<sequence length="811" mass="89919">MLRIGSKAVLRLKNTSRLSFSKDGSQTFSSASSSGSSLRTIGITGGIILAGCGGAVAYAKFDSSFRDSVQNSIPGATSILDAVLGPANHLEKRPLRSDPASVDPFERPLQNIKELEKMPIVEEQRVTIEDVEELPGLSEELEAKEEVVVSSFPLMDEDEKETVSVKEEKSSLVDDKSVSLSPSGGESILPNKVNEELMKTPADSSLNNSSELLAPESTNLEVEFTSEDVTTTTESIEVVADVGASAKSISKEEEKDLKEEDATKNFDIVASTVILSDLLSECSVACADAILSSNDAATAVAHHSSLLRTALDDVQASAEEKSLQWTDVGLALIKKQRNLEVADVDHQRAIETLTKIKLVLDQIESSYPQVNEKTIDIKQSCLNMWKDLEDAKSKVVRCKTEANALSEYQHLIEDAKSSLREGLSLPDGKSEDTWRRESAILSQDEEMEILRRLQHRIEQLQRELTEERTKSSDRIERAVDAIRMETEKQVKRDADVAIKKSLQENELLHEEKMAEVSRAHAEELRSRLQQQTAAHAEHLSQALAYMDKQAAAKYEQALKDRVEKQRSDFERASSEERAKFEARIIDIIDQHQVELNIARARVAGIEKAIDGRAHVESETRKAQELSLACDSLRLKMRLGDEGKPLPLAAQLDTVRKVYPDSDVIDMIASSVPAEAAERGVYSEDRIRDWFKEAGKTSRRLSMIDEEHNSLYIYFLSFLKSMLTVSHASSAPPTDVNQSELDVFSIISYANYCLDRNDVEQAVRFVNQLRGESRRAAESWLAEARLLLETKQTVEALCAVANATVLGARLGS</sequence>
<feature type="coiled-coil region" evidence="8">
    <location>
        <begin position="443"/>
        <end position="470"/>
    </location>
</feature>
<evidence type="ECO:0000256" key="3">
    <source>
        <dbReference type="ARBA" id="ARBA00022792"/>
    </source>
</evidence>
<dbReference type="InterPro" id="IPR019133">
    <property type="entry name" value="MIC60"/>
</dbReference>
<name>A0ABP0G8D0_CLALP</name>
<protein>
    <recommendedName>
        <fullName evidence="7">MICOS complex subunit MIC60</fullName>
    </recommendedName>
    <alternativeName>
        <fullName evidence="7">Mitofilin</fullName>
    </alternativeName>
</protein>
<dbReference type="Pfam" id="PF09731">
    <property type="entry name" value="Mitofilin"/>
    <property type="match status" value="1"/>
</dbReference>
<organism evidence="9 10">
    <name type="scientific">Clavelina lepadiformis</name>
    <name type="common">Light-bulb sea squirt</name>
    <name type="synonym">Ascidia lepadiformis</name>
    <dbReference type="NCBI Taxonomy" id="159417"/>
    <lineage>
        <taxon>Eukaryota</taxon>
        <taxon>Metazoa</taxon>
        <taxon>Chordata</taxon>
        <taxon>Tunicata</taxon>
        <taxon>Ascidiacea</taxon>
        <taxon>Aplousobranchia</taxon>
        <taxon>Clavelinidae</taxon>
        <taxon>Clavelina</taxon>
    </lineage>
</organism>
<evidence type="ECO:0000313" key="10">
    <source>
        <dbReference type="Proteomes" id="UP001642483"/>
    </source>
</evidence>
<keyword evidence="8" id="KW-0175">Coiled coil</keyword>
<gene>
    <name evidence="9" type="ORF">CVLEPA_LOCUS20109</name>
</gene>
<dbReference type="Proteomes" id="UP001642483">
    <property type="component" value="Unassembled WGS sequence"/>
</dbReference>
<keyword evidence="3 7" id="KW-0999">Mitochondrion inner membrane</keyword>
<accession>A0ABP0G8D0</accession>
<dbReference type="EMBL" id="CAWYQH010000108">
    <property type="protein sequence ID" value="CAK8688073.1"/>
    <property type="molecule type" value="Genomic_DNA"/>
</dbReference>
<dbReference type="PANTHER" id="PTHR15415:SF7">
    <property type="entry name" value="MICOS COMPLEX SUBUNIT MIC60"/>
    <property type="match status" value="1"/>
</dbReference>
<keyword evidence="5 7" id="KW-0496">Mitochondrion</keyword>
<keyword evidence="6" id="KW-0472">Membrane</keyword>
<evidence type="ECO:0000256" key="4">
    <source>
        <dbReference type="ARBA" id="ARBA00022989"/>
    </source>
</evidence>
<comment type="caution">
    <text evidence="9">The sequence shown here is derived from an EMBL/GenBank/DDBJ whole genome shotgun (WGS) entry which is preliminary data.</text>
</comment>
<evidence type="ECO:0000256" key="7">
    <source>
        <dbReference type="RuleBase" id="RU363000"/>
    </source>
</evidence>
<dbReference type="PANTHER" id="PTHR15415">
    <property type="entry name" value="MITOFILIN"/>
    <property type="match status" value="1"/>
</dbReference>
<proteinExistence type="inferred from homology"/>
<keyword evidence="10" id="KW-1185">Reference proteome</keyword>
<comment type="subunit">
    <text evidence="7">Component of the mitochondrial contact site and cristae organizing system (MICOS) complex.</text>
</comment>
<comment type="subcellular location">
    <subcellularLocation>
        <location evidence="7">Mitochondrion inner membrane</location>
        <topology evidence="7">Single-pass membrane protein</topology>
    </subcellularLocation>
</comment>
<keyword evidence="4" id="KW-1133">Transmembrane helix</keyword>
<comment type="similarity">
    <text evidence="1 7">Belongs to the MICOS complex subunit Mic60 family.</text>
</comment>